<organism evidence="2 3">
    <name type="scientific">Ladona fulva</name>
    <name type="common">Scarce chaser dragonfly</name>
    <name type="synonym">Libellula fulva</name>
    <dbReference type="NCBI Taxonomy" id="123851"/>
    <lineage>
        <taxon>Eukaryota</taxon>
        <taxon>Metazoa</taxon>
        <taxon>Ecdysozoa</taxon>
        <taxon>Arthropoda</taxon>
        <taxon>Hexapoda</taxon>
        <taxon>Insecta</taxon>
        <taxon>Pterygota</taxon>
        <taxon>Palaeoptera</taxon>
        <taxon>Odonata</taxon>
        <taxon>Epiprocta</taxon>
        <taxon>Anisoptera</taxon>
        <taxon>Libelluloidea</taxon>
        <taxon>Libellulidae</taxon>
        <taxon>Ladona</taxon>
    </lineage>
</organism>
<proteinExistence type="predicted"/>
<dbReference type="OrthoDB" id="6615390at2759"/>
<evidence type="ECO:0000259" key="1">
    <source>
        <dbReference type="Pfam" id="PF18701"/>
    </source>
</evidence>
<dbReference type="AlphaFoldDB" id="A0A8K0K0Q7"/>
<dbReference type="Proteomes" id="UP000792457">
    <property type="component" value="Unassembled WGS sequence"/>
</dbReference>
<dbReference type="PANTHER" id="PTHR47331:SF1">
    <property type="entry name" value="GAG-LIKE PROTEIN"/>
    <property type="match status" value="1"/>
</dbReference>
<sequence length="218" mass="24587">MLWSDKGTNVSGADKALRTARKSSISSRAIAKSLGTSGTEWRFNPSSAPHFGVIWEAAMKSIKYLLRRVFREDRLIFEELYTLLCQVEACLYSRPLTPLSDDPNDTKSLTSLHFLINGWKLIQQIFHHFWQRWSRVYLPSLQIRNKLTQPEADINVGDLVLLFSESAPARWPLARVAAADPGGDNHVHMETVRTADSVFQRPITKLVVLHPSSGSVDS</sequence>
<dbReference type="InterPro" id="IPR040676">
    <property type="entry name" value="DUF5641"/>
</dbReference>
<comment type="caution">
    <text evidence="2">The sequence shown here is derived from an EMBL/GenBank/DDBJ whole genome shotgun (WGS) entry which is preliminary data.</text>
</comment>
<reference evidence="2" key="2">
    <citation type="submission" date="2017-10" db="EMBL/GenBank/DDBJ databases">
        <title>Ladona fulva Genome sequencing and assembly.</title>
        <authorList>
            <person name="Murali S."/>
            <person name="Richards S."/>
            <person name="Bandaranaike D."/>
            <person name="Bellair M."/>
            <person name="Blankenburg K."/>
            <person name="Chao H."/>
            <person name="Dinh H."/>
            <person name="Doddapaneni H."/>
            <person name="Dugan-Rocha S."/>
            <person name="Elkadiri S."/>
            <person name="Gnanaolivu R."/>
            <person name="Hernandez B."/>
            <person name="Skinner E."/>
            <person name="Javaid M."/>
            <person name="Lee S."/>
            <person name="Li M."/>
            <person name="Ming W."/>
            <person name="Munidasa M."/>
            <person name="Muniz J."/>
            <person name="Nguyen L."/>
            <person name="Hughes D."/>
            <person name="Osuji N."/>
            <person name="Pu L.-L."/>
            <person name="Puazo M."/>
            <person name="Qu C."/>
            <person name="Quiroz J."/>
            <person name="Raj R."/>
            <person name="Weissenberger G."/>
            <person name="Xin Y."/>
            <person name="Zou X."/>
            <person name="Han Y."/>
            <person name="Worley K."/>
            <person name="Muzny D."/>
            <person name="Gibbs R."/>
        </authorList>
    </citation>
    <scope>NUCLEOTIDE SEQUENCE</scope>
    <source>
        <strain evidence="2">Sampled in the wild</strain>
    </source>
</reference>
<gene>
    <name evidence="2" type="ORF">J437_LFUL006038</name>
</gene>
<evidence type="ECO:0000313" key="3">
    <source>
        <dbReference type="Proteomes" id="UP000792457"/>
    </source>
</evidence>
<protein>
    <recommendedName>
        <fullName evidence="1">DUF5641 domain-containing protein</fullName>
    </recommendedName>
</protein>
<dbReference type="EMBL" id="KZ308256">
    <property type="protein sequence ID" value="KAG8225878.1"/>
    <property type="molecule type" value="Genomic_DNA"/>
</dbReference>
<dbReference type="Pfam" id="PF18701">
    <property type="entry name" value="DUF5641"/>
    <property type="match status" value="1"/>
</dbReference>
<feature type="domain" description="DUF5641" evidence="1">
    <location>
        <begin position="118"/>
        <end position="209"/>
    </location>
</feature>
<keyword evidence="3" id="KW-1185">Reference proteome</keyword>
<dbReference type="PANTHER" id="PTHR47331">
    <property type="entry name" value="PHD-TYPE DOMAIN-CONTAINING PROTEIN"/>
    <property type="match status" value="1"/>
</dbReference>
<reference evidence="2" key="1">
    <citation type="submission" date="2013-04" db="EMBL/GenBank/DDBJ databases">
        <authorList>
            <person name="Qu J."/>
            <person name="Murali S.C."/>
            <person name="Bandaranaike D."/>
            <person name="Bellair M."/>
            <person name="Blankenburg K."/>
            <person name="Chao H."/>
            <person name="Dinh H."/>
            <person name="Doddapaneni H."/>
            <person name="Downs B."/>
            <person name="Dugan-Rocha S."/>
            <person name="Elkadiri S."/>
            <person name="Gnanaolivu R.D."/>
            <person name="Hernandez B."/>
            <person name="Javaid M."/>
            <person name="Jayaseelan J.C."/>
            <person name="Lee S."/>
            <person name="Li M."/>
            <person name="Ming W."/>
            <person name="Munidasa M."/>
            <person name="Muniz J."/>
            <person name="Nguyen L."/>
            <person name="Ongeri F."/>
            <person name="Osuji N."/>
            <person name="Pu L.-L."/>
            <person name="Puazo M."/>
            <person name="Qu C."/>
            <person name="Quiroz J."/>
            <person name="Raj R."/>
            <person name="Weissenberger G."/>
            <person name="Xin Y."/>
            <person name="Zou X."/>
            <person name="Han Y."/>
            <person name="Richards S."/>
            <person name="Worley K."/>
            <person name="Muzny D."/>
            <person name="Gibbs R."/>
        </authorList>
    </citation>
    <scope>NUCLEOTIDE SEQUENCE</scope>
    <source>
        <strain evidence="2">Sampled in the wild</strain>
    </source>
</reference>
<accession>A0A8K0K0Q7</accession>
<name>A0A8K0K0Q7_LADFU</name>
<dbReference type="Gene3D" id="3.30.420.10">
    <property type="entry name" value="Ribonuclease H-like superfamily/Ribonuclease H"/>
    <property type="match status" value="1"/>
</dbReference>
<dbReference type="GO" id="GO:0003676">
    <property type="term" value="F:nucleic acid binding"/>
    <property type="evidence" value="ECO:0007669"/>
    <property type="project" value="InterPro"/>
</dbReference>
<dbReference type="InterPro" id="IPR036397">
    <property type="entry name" value="RNaseH_sf"/>
</dbReference>
<evidence type="ECO:0000313" key="2">
    <source>
        <dbReference type="EMBL" id="KAG8225878.1"/>
    </source>
</evidence>